<evidence type="ECO:0000313" key="2">
    <source>
        <dbReference type="Proteomes" id="UP001055879"/>
    </source>
</evidence>
<name>A0ACB8YKF7_ARCLA</name>
<evidence type="ECO:0000313" key="1">
    <source>
        <dbReference type="EMBL" id="KAI3685560.1"/>
    </source>
</evidence>
<sequence>MKEDTLLKEIGGAGRGGASVVVDGDKEMANKKGCYNNPSYLVLCILSNTCLRHQSMGEGERSLEAAAISYFPYDILALIGTSGGAI</sequence>
<accession>A0ACB8YKF7</accession>
<dbReference type="Proteomes" id="UP001055879">
    <property type="component" value="Linkage Group LG12"/>
</dbReference>
<reference evidence="2" key="1">
    <citation type="journal article" date="2022" name="Mol. Ecol. Resour.">
        <title>The genomes of chicory, endive, great burdock and yacon provide insights into Asteraceae palaeo-polyploidization history and plant inulin production.</title>
        <authorList>
            <person name="Fan W."/>
            <person name="Wang S."/>
            <person name="Wang H."/>
            <person name="Wang A."/>
            <person name="Jiang F."/>
            <person name="Liu H."/>
            <person name="Zhao H."/>
            <person name="Xu D."/>
            <person name="Zhang Y."/>
        </authorList>
    </citation>
    <scope>NUCLEOTIDE SEQUENCE [LARGE SCALE GENOMIC DNA]</scope>
    <source>
        <strain evidence="2">cv. Niubang</strain>
    </source>
</reference>
<protein>
    <submittedName>
        <fullName evidence="1">Uncharacterized protein</fullName>
    </submittedName>
</protein>
<organism evidence="1 2">
    <name type="scientific">Arctium lappa</name>
    <name type="common">Greater burdock</name>
    <name type="synonym">Lappa major</name>
    <dbReference type="NCBI Taxonomy" id="4217"/>
    <lineage>
        <taxon>Eukaryota</taxon>
        <taxon>Viridiplantae</taxon>
        <taxon>Streptophyta</taxon>
        <taxon>Embryophyta</taxon>
        <taxon>Tracheophyta</taxon>
        <taxon>Spermatophyta</taxon>
        <taxon>Magnoliopsida</taxon>
        <taxon>eudicotyledons</taxon>
        <taxon>Gunneridae</taxon>
        <taxon>Pentapetalae</taxon>
        <taxon>asterids</taxon>
        <taxon>campanulids</taxon>
        <taxon>Asterales</taxon>
        <taxon>Asteraceae</taxon>
        <taxon>Carduoideae</taxon>
        <taxon>Cardueae</taxon>
        <taxon>Arctiinae</taxon>
        <taxon>Arctium</taxon>
    </lineage>
</organism>
<keyword evidence="2" id="KW-1185">Reference proteome</keyword>
<gene>
    <name evidence="1" type="ORF">L6452_34808</name>
</gene>
<comment type="caution">
    <text evidence="1">The sequence shown here is derived from an EMBL/GenBank/DDBJ whole genome shotgun (WGS) entry which is preliminary data.</text>
</comment>
<proteinExistence type="predicted"/>
<reference evidence="1 2" key="2">
    <citation type="journal article" date="2022" name="Mol. Ecol. Resour.">
        <title>The genomes of chicory, endive, great burdock and yacon provide insights into Asteraceae paleo-polyploidization history and plant inulin production.</title>
        <authorList>
            <person name="Fan W."/>
            <person name="Wang S."/>
            <person name="Wang H."/>
            <person name="Wang A."/>
            <person name="Jiang F."/>
            <person name="Liu H."/>
            <person name="Zhao H."/>
            <person name="Xu D."/>
            <person name="Zhang Y."/>
        </authorList>
    </citation>
    <scope>NUCLEOTIDE SEQUENCE [LARGE SCALE GENOMIC DNA]</scope>
    <source>
        <strain evidence="2">cv. Niubang</strain>
    </source>
</reference>
<dbReference type="EMBL" id="CM042058">
    <property type="protein sequence ID" value="KAI3685560.1"/>
    <property type="molecule type" value="Genomic_DNA"/>
</dbReference>